<dbReference type="InterPro" id="IPR008965">
    <property type="entry name" value="CBM2/CBM3_carb-bd_dom_sf"/>
</dbReference>
<dbReference type="InterPro" id="IPR012291">
    <property type="entry name" value="CBM2_carb-bd_dom_sf"/>
</dbReference>
<name>A0ABS7TRV2_9BACT</name>
<dbReference type="RefSeq" id="WP_224192736.1">
    <property type="nucleotide sequence ID" value="NZ_JAIRAU010000023.1"/>
</dbReference>
<evidence type="ECO:0000313" key="2">
    <source>
        <dbReference type="Proteomes" id="UP001139031"/>
    </source>
</evidence>
<comment type="caution">
    <text evidence="1">The sequence shown here is derived from an EMBL/GenBank/DDBJ whole genome shotgun (WGS) entry which is preliminary data.</text>
</comment>
<accession>A0ABS7TRV2</accession>
<dbReference type="PROSITE" id="PS51257">
    <property type="entry name" value="PROKAR_LIPOPROTEIN"/>
    <property type="match status" value="1"/>
</dbReference>
<evidence type="ECO:0008006" key="3">
    <source>
        <dbReference type="Google" id="ProtNLM"/>
    </source>
</evidence>
<gene>
    <name evidence="1" type="ORF">K7C98_17110</name>
</gene>
<sequence length="138" mass="14657">MRAAPRARRRRPLLALLGVALVLACRGEGEVLELADGEPGDGRCELVVVDASAGLTVARVLTSDWETGSCYELTLTNTGAARAAWWVHLATDAAVVDRWNHAATDLGGGLLEWRGITMSNNIELDPQGTTVVGTCLEC</sequence>
<reference evidence="1" key="1">
    <citation type="submission" date="2021-08" db="EMBL/GenBank/DDBJ databases">
        <authorList>
            <person name="Stevens D.C."/>
        </authorList>
    </citation>
    <scope>NUCLEOTIDE SEQUENCE</scope>
    <source>
        <strain evidence="1">DSM 53165</strain>
    </source>
</reference>
<keyword evidence="2" id="KW-1185">Reference proteome</keyword>
<dbReference type="Proteomes" id="UP001139031">
    <property type="component" value="Unassembled WGS sequence"/>
</dbReference>
<dbReference type="SUPFAM" id="SSF49384">
    <property type="entry name" value="Carbohydrate-binding domain"/>
    <property type="match status" value="1"/>
</dbReference>
<evidence type="ECO:0000313" key="1">
    <source>
        <dbReference type="EMBL" id="MBZ5710967.1"/>
    </source>
</evidence>
<proteinExistence type="predicted"/>
<organism evidence="1 2">
    <name type="scientific">Nannocystis pusilla</name>
    <dbReference type="NCBI Taxonomy" id="889268"/>
    <lineage>
        <taxon>Bacteria</taxon>
        <taxon>Pseudomonadati</taxon>
        <taxon>Myxococcota</taxon>
        <taxon>Polyangia</taxon>
        <taxon>Nannocystales</taxon>
        <taxon>Nannocystaceae</taxon>
        <taxon>Nannocystis</taxon>
    </lineage>
</organism>
<protein>
    <recommendedName>
        <fullName evidence="3">CBM2 domain-containing protein</fullName>
    </recommendedName>
</protein>
<dbReference type="EMBL" id="JAIRAU010000023">
    <property type="protein sequence ID" value="MBZ5710967.1"/>
    <property type="molecule type" value="Genomic_DNA"/>
</dbReference>
<dbReference type="Gene3D" id="2.60.40.290">
    <property type="match status" value="1"/>
</dbReference>